<reference evidence="3" key="1">
    <citation type="submission" date="2020-07" db="EMBL/GenBank/DDBJ databases">
        <title>The High-quality genome of the commercially important snow crab, Chionoecetes opilio.</title>
        <authorList>
            <person name="Jeong J.-H."/>
            <person name="Ryu S."/>
        </authorList>
    </citation>
    <scope>NUCLEOTIDE SEQUENCE</scope>
    <source>
        <strain evidence="3">MADBK_172401_WGS</strain>
        <tissue evidence="3">Digestive gland</tissue>
    </source>
</reference>
<feature type="chain" id="PRO_5035243744" evidence="2">
    <location>
        <begin position="25"/>
        <end position="153"/>
    </location>
</feature>
<comment type="caution">
    <text evidence="3">The sequence shown here is derived from an EMBL/GenBank/DDBJ whole genome shotgun (WGS) entry which is preliminary data.</text>
</comment>
<gene>
    <name evidence="3" type="primary">JTB</name>
    <name evidence="3" type="ORF">GWK47_009673</name>
</gene>
<evidence type="ECO:0000313" key="4">
    <source>
        <dbReference type="Proteomes" id="UP000770661"/>
    </source>
</evidence>
<dbReference type="PANTHER" id="PTHR13041">
    <property type="entry name" value="JTB PROTEIN-RELATED"/>
    <property type="match status" value="1"/>
</dbReference>
<dbReference type="GO" id="GO:0030496">
    <property type="term" value="C:midbody"/>
    <property type="evidence" value="ECO:0007669"/>
    <property type="project" value="TreeGrafter"/>
</dbReference>
<dbReference type="Gene3D" id="3.30.720.220">
    <property type="match status" value="1"/>
</dbReference>
<dbReference type="GO" id="GO:0000281">
    <property type="term" value="P:mitotic cytokinesis"/>
    <property type="evidence" value="ECO:0007669"/>
    <property type="project" value="TreeGrafter"/>
</dbReference>
<keyword evidence="4" id="KW-1185">Reference proteome</keyword>
<dbReference type="PANTHER" id="PTHR13041:SF3">
    <property type="entry name" value="PROTEIN JTB"/>
    <property type="match status" value="1"/>
</dbReference>
<name>A0A8J4XYG2_CHIOP</name>
<evidence type="ECO:0000313" key="3">
    <source>
        <dbReference type="EMBL" id="KAG0716452.1"/>
    </source>
</evidence>
<proteinExistence type="predicted"/>
<dbReference type="Proteomes" id="UP000770661">
    <property type="component" value="Unassembled WGS sequence"/>
</dbReference>
<feature type="transmembrane region" description="Helical" evidence="1">
    <location>
        <begin position="108"/>
        <end position="128"/>
    </location>
</feature>
<evidence type="ECO:0000256" key="1">
    <source>
        <dbReference type="SAM" id="Phobius"/>
    </source>
</evidence>
<dbReference type="AlphaFoldDB" id="A0A8J4XYG2"/>
<dbReference type="GO" id="GO:0005737">
    <property type="term" value="C:cytoplasm"/>
    <property type="evidence" value="ECO:0007669"/>
    <property type="project" value="TreeGrafter"/>
</dbReference>
<accession>A0A8J4XYG2</accession>
<dbReference type="GO" id="GO:0016020">
    <property type="term" value="C:membrane"/>
    <property type="evidence" value="ECO:0007669"/>
    <property type="project" value="InterPro"/>
</dbReference>
<dbReference type="OrthoDB" id="5971907at2759"/>
<keyword evidence="2" id="KW-0732">Signal</keyword>
<protein>
    <submittedName>
        <fullName evidence="3">Protein JTB</fullName>
    </submittedName>
</protein>
<evidence type="ECO:0000256" key="2">
    <source>
        <dbReference type="SAM" id="SignalP"/>
    </source>
</evidence>
<keyword evidence="1" id="KW-0812">Transmembrane</keyword>
<dbReference type="Pfam" id="PF05439">
    <property type="entry name" value="JTB"/>
    <property type="match status" value="1"/>
</dbReference>
<keyword evidence="1" id="KW-1133">Transmembrane helix</keyword>
<sequence length="153" mass="17405">MRVRRRHLTPLTLLILGFTLGVLTLHDLVTSDPRDVEGILARLTDRQLCWRSEKYYIAEPCDKCSDEDVRRNADLCLLTGYIQRVVCEASGYAWISCQAQEWEEELRFWAFEASAAVVGVMGGLSLAVQRHTRHNYRIPLASDGFHCLPGIIV</sequence>
<keyword evidence="1" id="KW-0472">Membrane</keyword>
<feature type="signal peptide" evidence="2">
    <location>
        <begin position="1"/>
        <end position="24"/>
    </location>
</feature>
<dbReference type="GO" id="GO:0005819">
    <property type="term" value="C:spindle"/>
    <property type="evidence" value="ECO:0007669"/>
    <property type="project" value="TreeGrafter"/>
</dbReference>
<dbReference type="EMBL" id="JACEEZ010018861">
    <property type="protein sequence ID" value="KAG0716452.1"/>
    <property type="molecule type" value="Genomic_DNA"/>
</dbReference>
<organism evidence="3 4">
    <name type="scientific">Chionoecetes opilio</name>
    <name type="common">Atlantic snow crab</name>
    <name type="synonym">Cancer opilio</name>
    <dbReference type="NCBI Taxonomy" id="41210"/>
    <lineage>
        <taxon>Eukaryota</taxon>
        <taxon>Metazoa</taxon>
        <taxon>Ecdysozoa</taxon>
        <taxon>Arthropoda</taxon>
        <taxon>Crustacea</taxon>
        <taxon>Multicrustacea</taxon>
        <taxon>Malacostraca</taxon>
        <taxon>Eumalacostraca</taxon>
        <taxon>Eucarida</taxon>
        <taxon>Decapoda</taxon>
        <taxon>Pleocyemata</taxon>
        <taxon>Brachyura</taxon>
        <taxon>Eubrachyura</taxon>
        <taxon>Majoidea</taxon>
        <taxon>Majidae</taxon>
        <taxon>Chionoecetes</taxon>
    </lineage>
</organism>
<dbReference type="InterPro" id="IPR008657">
    <property type="entry name" value="JTB"/>
</dbReference>
<dbReference type="GO" id="GO:0005813">
    <property type="term" value="C:centrosome"/>
    <property type="evidence" value="ECO:0007669"/>
    <property type="project" value="TreeGrafter"/>
</dbReference>